<comment type="pathway">
    <text evidence="2 8">Glycolipid biosynthesis; glycosylphosphatidylinositol-anchor biosynthesis.</text>
</comment>
<evidence type="ECO:0000256" key="2">
    <source>
        <dbReference type="ARBA" id="ARBA00004687"/>
    </source>
</evidence>
<dbReference type="Pfam" id="PF06423">
    <property type="entry name" value="GWT1"/>
    <property type="match status" value="1"/>
</dbReference>
<keyword evidence="8" id="KW-0808">Transferase</keyword>
<dbReference type="Proteomes" id="UP000184267">
    <property type="component" value="Unassembled WGS sequence"/>
</dbReference>
<evidence type="ECO:0000256" key="4">
    <source>
        <dbReference type="ARBA" id="ARBA00022502"/>
    </source>
</evidence>
<gene>
    <name evidence="10" type="ORF">TRAPUB_5676</name>
</gene>
<feature type="transmembrane region" description="Helical" evidence="8">
    <location>
        <begin position="20"/>
        <end position="41"/>
    </location>
</feature>
<comment type="subcellular location">
    <subcellularLocation>
        <location evidence="8">Endoplasmic reticulum membrane</location>
        <topology evidence="8">Multi-pass membrane protein</topology>
    </subcellularLocation>
    <subcellularLocation>
        <location evidence="1">Membrane</location>
        <topology evidence="1">Multi-pass membrane protein</topology>
    </subcellularLocation>
</comment>
<protein>
    <recommendedName>
        <fullName evidence="8">GPI-anchored wall transfer protein</fullName>
        <ecNumber evidence="8">2.3.-.-</ecNumber>
    </recommendedName>
</protein>
<accession>A0A1M2V7S4</accession>
<evidence type="ECO:0000256" key="8">
    <source>
        <dbReference type="RuleBase" id="RU280819"/>
    </source>
</evidence>
<dbReference type="GO" id="GO:0005789">
    <property type="term" value="C:endoplasmic reticulum membrane"/>
    <property type="evidence" value="ECO:0007669"/>
    <property type="project" value="UniProtKB-SubCell"/>
</dbReference>
<feature type="transmembrane region" description="Helical" evidence="8">
    <location>
        <begin position="375"/>
        <end position="398"/>
    </location>
</feature>
<organism evidence="10 11">
    <name type="scientific">Trametes pubescens</name>
    <name type="common">White-rot fungus</name>
    <dbReference type="NCBI Taxonomy" id="154538"/>
    <lineage>
        <taxon>Eukaryota</taxon>
        <taxon>Fungi</taxon>
        <taxon>Dikarya</taxon>
        <taxon>Basidiomycota</taxon>
        <taxon>Agaricomycotina</taxon>
        <taxon>Agaricomycetes</taxon>
        <taxon>Polyporales</taxon>
        <taxon>Polyporaceae</taxon>
        <taxon>Trametes</taxon>
    </lineage>
</organism>
<feature type="transmembrane region" description="Helical" evidence="8">
    <location>
        <begin position="175"/>
        <end position="193"/>
    </location>
</feature>
<evidence type="ECO:0000256" key="9">
    <source>
        <dbReference type="SAM" id="MobiDB-lite"/>
    </source>
</evidence>
<dbReference type="EC" id="2.3.-.-" evidence="8"/>
<dbReference type="EMBL" id="MNAD01001602">
    <property type="protein sequence ID" value="OJT03648.1"/>
    <property type="molecule type" value="Genomic_DNA"/>
</dbReference>
<feature type="transmembrane region" description="Helical" evidence="8">
    <location>
        <begin position="343"/>
        <end position="363"/>
    </location>
</feature>
<keyword evidence="11" id="KW-1185">Reference proteome</keyword>
<dbReference type="STRING" id="154538.A0A1M2V7S4"/>
<keyword evidence="4 8" id="KW-0337">GPI-anchor biosynthesis</keyword>
<dbReference type="PANTHER" id="PTHR20661">
    <property type="entry name" value="PHOSPHATIDYLINOSITOL-GLYCAN BIOSYNTHESIS CLASS W PROTEIN"/>
    <property type="match status" value="1"/>
</dbReference>
<feature type="transmembrane region" description="Helical" evidence="8">
    <location>
        <begin position="477"/>
        <end position="495"/>
    </location>
</feature>
<feature type="transmembrane region" description="Helical" evidence="8">
    <location>
        <begin position="75"/>
        <end position="92"/>
    </location>
</feature>
<evidence type="ECO:0000256" key="3">
    <source>
        <dbReference type="ARBA" id="ARBA00007559"/>
    </source>
</evidence>
<sequence>MNDDYKASKEAFVSGMTGSSIGHINMVSLAALISIALHSALRTRLPPNRSFQFLGEVVFLVIPLIVSVTVSANAPGLLCLALLVPTVLLILLPRRESGAYLPSVLTHSRASSRESNALRDGHSFGTLTIPPLPALTTYRSHLLLLTFICILAVDFPVFPRFLAKCETFGVSMMDLGVGSFVFAQGIVSAIPLVRNPEHLTQPLLPKMAGIMRKCSPVLLLGLLRTISVKGTEYPLALSVGGMQNFVLDAPRIGVISANKEGIVSLLGNLAIHLLGLSTGTLVLAPTPSYFRRRQQQLARQDAAPIRPRTPSTDSDSDDDASSARVPAPANEPRRENDKTATELCGYAVLWWVALAFLKLFGMGGGVSRRLVNLQYITWVTAYNTTFLLGYLVLDLFFFPSPMSKSVYSPTSKLKVHPDPDVLKATRHMRERELSGASAPALLEAVNKNGLVLFLLANVATGLINLSMPTMYMSDLSAMLVLSLYGLGISAIAWSCRNRRLWRF</sequence>
<dbReference type="GO" id="GO:0032216">
    <property type="term" value="F:glucosaminyl-phosphatidylinositol O-acyltransferase activity"/>
    <property type="evidence" value="ECO:0007669"/>
    <property type="project" value="TreeGrafter"/>
</dbReference>
<dbReference type="InterPro" id="IPR009447">
    <property type="entry name" value="PIGW/GWT1"/>
</dbReference>
<comment type="caution">
    <text evidence="10">The sequence shown here is derived from an EMBL/GenBank/DDBJ whole genome shotgun (WGS) entry which is preliminary data.</text>
</comment>
<evidence type="ECO:0000256" key="1">
    <source>
        <dbReference type="ARBA" id="ARBA00004141"/>
    </source>
</evidence>
<name>A0A1M2V7S4_TRAPU</name>
<feature type="compositionally biased region" description="Low complexity" evidence="9">
    <location>
        <begin position="297"/>
        <end position="313"/>
    </location>
</feature>
<dbReference type="PANTHER" id="PTHR20661:SF0">
    <property type="entry name" value="PHOSPHATIDYLINOSITOL-GLYCAN BIOSYNTHESIS CLASS W PROTEIN"/>
    <property type="match status" value="1"/>
</dbReference>
<keyword evidence="6 8" id="KW-1133">Transmembrane helix</keyword>
<feature type="transmembrane region" description="Helical" evidence="8">
    <location>
        <begin position="450"/>
        <end position="471"/>
    </location>
</feature>
<comment type="function">
    <text evidence="8">A acetyltransferase, which acetylates the inositol ring of phosphatidylinositol during biosynthesis of GPI-anchor.</text>
</comment>
<feature type="transmembrane region" description="Helical" evidence="8">
    <location>
        <begin position="142"/>
        <end position="163"/>
    </location>
</feature>
<keyword evidence="8" id="KW-0012">Acyltransferase</keyword>
<dbReference type="AlphaFoldDB" id="A0A1M2V7S4"/>
<evidence type="ECO:0000313" key="11">
    <source>
        <dbReference type="Proteomes" id="UP000184267"/>
    </source>
</evidence>
<dbReference type="OMA" id="GLYVMQP"/>
<dbReference type="OrthoDB" id="15270at2759"/>
<keyword evidence="5 8" id="KW-0812">Transmembrane</keyword>
<evidence type="ECO:0000256" key="5">
    <source>
        <dbReference type="ARBA" id="ARBA00022692"/>
    </source>
</evidence>
<reference evidence="10 11" key="1">
    <citation type="submission" date="2016-10" db="EMBL/GenBank/DDBJ databases">
        <title>Genome sequence of the basidiomycete white-rot fungus Trametes pubescens.</title>
        <authorList>
            <person name="Makela M.R."/>
            <person name="Granchi Z."/>
            <person name="Peng M."/>
            <person name="De Vries R.P."/>
            <person name="Grigoriev I."/>
            <person name="Riley R."/>
            <person name="Hilden K."/>
        </authorList>
    </citation>
    <scope>NUCLEOTIDE SEQUENCE [LARGE SCALE GENOMIC DNA]</scope>
    <source>
        <strain evidence="10 11">FBCC735</strain>
    </source>
</reference>
<feature type="region of interest" description="Disordered" evidence="9">
    <location>
        <begin position="297"/>
        <end position="337"/>
    </location>
</feature>
<comment type="similarity">
    <text evidence="3 8">Belongs to the PIGW family.</text>
</comment>
<evidence type="ECO:0000256" key="6">
    <source>
        <dbReference type="ARBA" id="ARBA00022989"/>
    </source>
</evidence>
<keyword evidence="7 8" id="KW-0472">Membrane</keyword>
<evidence type="ECO:0000313" key="10">
    <source>
        <dbReference type="EMBL" id="OJT03648.1"/>
    </source>
</evidence>
<dbReference type="GO" id="GO:0006506">
    <property type="term" value="P:GPI anchor biosynthetic process"/>
    <property type="evidence" value="ECO:0007669"/>
    <property type="project" value="UniProtKB-UniPathway"/>
</dbReference>
<dbReference type="UniPathway" id="UPA00196"/>
<proteinExistence type="inferred from homology"/>
<evidence type="ECO:0000256" key="7">
    <source>
        <dbReference type="ARBA" id="ARBA00023136"/>
    </source>
</evidence>
<dbReference type="GO" id="GO:0072659">
    <property type="term" value="P:protein localization to plasma membrane"/>
    <property type="evidence" value="ECO:0007669"/>
    <property type="project" value="TreeGrafter"/>
</dbReference>
<keyword evidence="8" id="KW-0256">Endoplasmic reticulum</keyword>
<feature type="transmembrane region" description="Helical" evidence="8">
    <location>
        <begin position="269"/>
        <end position="290"/>
    </location>
</feature>